<keyword evidence="2" id="KW-1185">Reference proteome</keyword>
<accession>A0A397T7E4</accession>
<proteinExistence type="predicted"/>
<comment type="caution">
    <text evidence="1">The sequence shown here is derived from an EMBL/GenBank/DDBJ whole genome shotgun (WGS) entry which is preliminary data.</text>
</comment>
<evidence type="ECO:0000313" key="2">
    <source>
        <dbReference type="Proteomes" id="UP000265703"/>
    </source>
</evidence>
<dbReference type="EMBL" id="QKYT01000097">
    <property type="protein sequence ID" value="RIA93762.1"/>
    <property type="molecule type" value="Genomic_DNA"/>
</dbReference>
<protein>
    <submittedName>
        <fullName evidence="1">Uncharacterized protein</fullName>
    </submittedName>
</protein>
<reference evidence="1 2" key="1">
    <citation type="submission" date="2018-06" db="EMBL/GenBank/DDBJ databases">
        <title>Comparative genomics reveals the genomic features of Rhizophagus irregularis, R. cerebriforme, R. diaphanum and Gigaspora rosea, and their symbiotic lifestyle signature.</title>
        <authorList>
            <person name="Morin E."/>
            <person name="San Clemente H."/>
            <person name="Chen E.C.H."/>
            <person name="De La Providencia I."/>
            <person name="Hainaut M."/>
            <person name="Kuo A."/>
            <person name="Kohler A."/>
            <person name="Murat C."/>
            <person name="Tang N."/>
            <person name="Roy S."/>
            <person name="Loubradou J."/>
            <person name="Henrissat B."/>
            <person name="Grigoriev I.V."/>
            <person name="Corradi N."/>
            <person name="Roux C."/>
            <person name="Martin F.M."/>
        </authorList>
    </citation>
    <scope>NUCLEOTIDE SEQUENCE [LARGE SCALE GENOMIC DNA]</scope>
    <source>
        <strain evidence="1 2">DAOM 227022</strain>
    </source>
</reference>
<organism evidence="1 2">
    <name type="scientific">Glomus cerebriforme</name>
    <dbReference type="NCBI Taxonomy" id="658196"/>
    <lineage>
        <taxon>Eukaryota</taxon>
        <taxon>Fungi</taxon>
        <taxon>Fungi incertae sedis</taxon>
        <taxon>Mucoromycota</taxon>
        <taxon>Glomeromycotina</taxon>
        <taxon>Glomeromycetes</taxon>
        <taxon>Glomerales</taxon>
        <taxon>Glomeraceae</taxon>
        <taxon>Glomus</taxon>
    </lineage>
</organism>
<dbReference type="Proteomes" id="UP000265703">
    <property type="component" value="Unassembled WGS sequence"/>
</dbReference>
<evidence type="ECO:0000313" key="1">
    <source>
        <dbReference type="EMBL" id="RIA93762.1"/>
    </source>
</evidence>
<name>A0A397T7E4_9GLOM</name>
<dbReference type="AlphaFoldDB" id="A0A397T7E4"/>
<sequence length="112" mass="12305">MGATLSTYTDKLYDEKIAPLDGGVVSTFYEEILDHLHNQLEEAYEQNQRNSILINTLKAKLAAASTKNKRNSQTSASAIPLTSQLTNLVSNSGSSKETPIDVKDMRRGYIIG</sequence>
<gene>
    <name evidence="1" type="ORF">C1645_818948</name>
</gene>